<feature type="active site" description="Proton acceptor" evidence="5 6">
    <location>
        <position position="629"/>
    </location>
</feature>
<dbReference type="GO" id="GO:0005829">
    <property type="term" value="C:cytosol"/>
    <property type="evidence" value="ECO:0007669"/>
    <property type="project" value="TreeGrafter"/>
</dbReference>
<evidence type="ECO:0000256" key="1">
    <source>
        <dbReference type="ARBA" id="ARBA00007867"/>
    </source>
</evidence>
<dbReference type="EC" id="2.5.1.16" evidence="5"/>
<keyword evidence="5" id="KW-0812">Transmembrane</keyword>
<dbReference type="GO" id="GO:0008295">
    <property type="term" value="P:spermidine biosynthetic process"/>
    <property type="evidence" value="ECO:0007669"/>
    <property type="project" value="UniProtKB-UniRule"/>
</dbReference>
<feature type="transmembrane region" description="Helical" evidence="5">
    <location>
        <begin position="38"/>
        <end position="63"/>
    </location>
</feature>
<dbReference type="Pfam" id="PF01564">
    <property type="entry name" value="Spermine_synth"/>
    <property type="match status" value="1"/>
</dbReference>
<evidence type="ECO:0000256" key="2">
    <source>
        <dbReference type="ARBA" id="ARBA00022679"/>
    </source>
</evidence>
<protein>
    <recommendedName>
        <fullName evidence="5">Polyamine aminopropyltransferase</fullName>
    </recommendedName>
    <alternativeName>
        <fullName evidence="5">Putrescine aminopropyltransferase</fullName>
        <shortName evidence="5">PAPT</shortName>
    </alternativeName>
    <alternativeName>
        <fullName evidence="5">Spermidine synthase</fullName>
        <shortName evidence="5">SPDS</shortName>
        <shortName evidence="5">SPDSY</shortName>
        <ecNumber evidence="5">2.5.1.16</ecNumber>
    </alternativeName>
</protein>
<evidence type="ECO:0000259" key="7">
    <source>
        <dbReference type="PROSITE" id="PS51006"/>
    </source>
</evidence>
<evidence type="ECO:0000313" key="9">
    <source>
        <dbReference type="Proteomes" id="UP000323917"/>
    </source>
</evidence>
<keyword evidence="5" id="KW-1003">Cell membrane</keyword>
<dbReference type="EMBL" id="CP042913">
    <property type="protein sequence ID" value="QEG32920.1"/>
    <property type="molecule type" value="Genomic_DNA"/>
</dbReference>
<feature type="binding site" evidence="5">
    <location>
        <begin position="611"/>
        <end position="612"/>
    </location>
    <ligand>
        <name>S-methyl-5'-thioadenosine</name>
        <dbReference type="ChEBI" id="CHEBI:17509"/>
    </ligand>
</feature>
<dbReference type="PANTHER" id="PTHR11558">
    <property type="entry name" value="SPERMIDINE/SPERMINE SYNTHASE"/>
    <property type="match status" value="1"/>
</dbReference>
<keyword evidence="4 5" id="KW-0620">Polyamine biosynthesis</keyword>
<evidence type="ECO:0000256" key="4">
    <source>
        <dbReference type="ARBA" id="ARBA00023115"/>
    </source>
</evidence>
<comment type="caution">
    <text evidence="5">Lacks conserved residue(s) required for the propagation of feature annotation.</text>
</comment>
<evidence type="ECO:0000256" key="3">
    <source>
        <dbReference type="ARBA" id="ARBA00023066"/>
    </source>
</evidence>
<keyword evidence="9" id="KW-1185">Reference proteome</keyword>
<dbReference type="PROSITE" id="PS51006">
    <property type="entry name" value="PABS_2"/>
    <property type="match status" value="1"/>
</dbReference>
<comment type="subunit">
    <text evidence="5">Homodimer or homotetramer.</text>
</comment>
<dbReference type="Proteomes" id="UP000323917">
    <property type="component" value="Chromosome"/>
</dbReference>
<dbReference type="InterPro" id="IPR029063">
    <property type="entry name" value="SAM-dependent_MTases_sf"/>
</dbReference>
<feature type="transmembrane region" description="Helical" evidence="5">
    <location>
        <begin position="183"/>
        <end position="203"/>
    </location>
</feature>
<accession>A0A5B9Q5A6</accession>
<comment type="pathway">
    <text evidence="5">Amine and polyamine biosynthesis; spermidine biosynthesis; spermidine from putrescine: step 1/1.</text>
</comment>
<dbReference type="SUPFAM" id="SSF103473">
    <property type="entry name" value="MFS general substrate transporter"/>
    <property type="match status" value="1"/>
</dbReference>
<evidence type="ECO:0000256" key="6">
    <source>
        <dbReference type="PROSITE-ProRule" id="PRU00354"/>
    </source>
</evidence>
<feature type="transmembrane region" description="Helical" evidence="5">
    <location>
        <begin position="457"/>
        <end position="474"/>
    </location>
</feature>
<proteinExistence type="inferred from homology"/>
<feature type="transmembrane region" description="Helical" evidence="5">
    <location>
        <begin position="115"/>
        <end position="134"/>
    </location>
</feature>
<feature type="transmembrane region" description="Helical" evidence="5">
    <location>
        <begin position="155"/>
        <end position="177"/>
    </location>
</feature>
<feature type="transmembrane region" description="Helical" evidence="5">
    <location>
        <begin position="342"/>
        <end position="364"/>
    </location>
</feature>
<feature type="transmembrane region" description="Helical" evidence="5">
    <location>
        <begin position="12"/>
        <end position="32"/>
    </location>
</feature>
<feature type="transmembrane region" description="Helical" evidence="5">
    <location>
        <begin position="261"/>
        <end position="283"/>
    </location>
</feature>
<evidence type="ECO:0000313" key="8">
    <source>
        <dbReference type="EMBL" id="QEG32920.1"/>
    </source>
</evidence>
<keyword evidence="5" id="KW-0472">Membrane</keyword>
<dbReference type="GO" id="GO:0004766">
    <property type="term" value="F:spermidine synthase activity"/>
    <property type="evidence" value="ECO:0007669"/>
    <property type="project" value="UniProtKB-UniRule"/>
</dbReference>
<feature type="transmembrane region" description="Helical" evidence="5">
    <location>
        <begin position="376"/>
        <end position="399"/>
    </location>
</feature>
<dbReference type="NCBIfam" id="NF037959">
    <property type="entry name" value="MFS_SpdSyn"/>
    <property type="match status" value="1"/>
</dbReference>
<dbReference type="HAMAP" id="MF_00198">
    <property type="entry name" value="Spermidine_synth"/>
    <property type="match status" value="1"/>
</dbReference>
<comment type="function">
    <text evidence="5">Catalyzes the irreversible transfer of a propylamine group from the amino donor S-adenosylmethioninamine (decarboxy-AdoMet) to putrescine (1,4-diaminobutane) to yield spermidine.</text>
</comment>
<comment type="similarity">
    <text evidence="1 5">Belongs to the spermidine/spermine synthase family.</text>
</comment>
<keyword evidence="2 5" id="KW-0808">Transferase</keyword>
<dbReference type="Gene3D" id="3.40.50.150">
    <property type="entry name" value="Vaccinia Virus protein VP39"/>
    <property type="match status" value="1"/>
</dbReference>
<keyword evidence="5" id="KW-1133">Transmembrane helix</keyword>
<feature type="domain" description="PABS" evidence="7">
    <location>
        <begin position="477"/>
        <end position="711"/>
    </location>
</feature>
<dbReference type="GO" id="GO:0005886">
    <property type="term" value="C:plasma membrane"/>
    <property type="evidence" value="ECO:0007669"/>
    <property type="project" value="UniProtKB-SubCell"/>
</dbReference>
<dbReference type="SUPFAM" id="SSF53335">
    <property type="entry name" value="S-adenosyl-L-methionine-dependent methyltransferases"/>
    <property type="match status" value="1"/>
</dbReference>
<dbReference type="AlphaFoldDB" id="A0A5B9Q5A6"/>
<feature type="transmembrane region" description="Helical" evidence="5">
    <location>
        <begin position="405"/>
        <end position="424"/>
    </location>
</feature>
<dbReference type="InterPro" id="IPR001045">
    <property type="entry name" value="Spermi_synthase"/>
</dbReference>
<dbReference type="UniPathway" id="UPA00248">
    <property type="reaction ID" value="UER00314"/>
</dbReference>
<feature type="transmembrane region" description="Helical" evidence="5">
    <location>
        <begin position="75"/>
        <end position="95"/>
    </location>
</feature>
<dbReference type="CDD" id="cd06174">
    <property type="entry name" value="MFS"/>
    <property type="match status" value="1"/>
</dbReference>
<name>A0A5B9Q5A6_9BACT</name>
<dbReference type="CDD" id="cd02440">
    <property type="entry name" value="AdoMet_MTases"/>
    <property type="match status" value="1"/>
</dbReference>
<feature type="transmembrane region" description="Helical" evidence="5">
    <location>
        <begin position="224"/>
        <end position="249"/>
    </location>
</feature>
<reference evidence="8 9" key="1">
    <citation type="submission" date="2019-08" db="EMBL/GenBank/DDBJ databases">
        <title>Deep-cultivation of Planctomycetes and their phenomic and genomic characterization uncovers novel biology.</title>
        <authorList>
            <person name="Wiegand S."/>
            <person name="Jogler M."/>
            <person name="Boedeker C."/>
            <person name="Pinto D."/>
            <person name="Vollmers J."/>
            <person name="Rivas-Marin E."/>
            <person name="Kohn T."/>
            <person name="Peeters S.H."/>
            <person name="Heuer A."/>
            <person name="Rast P."/>
            <person name="Oberbeckmann S."/>
            <person name="Bunk B."/>
            <person name="Jeske O."/>
            <person name="Meyerdierks A."/>
            <person name="Storesund J.E."/>
            <person name="Kallscheuer N."/>
            <person name="Luecker S."/>
            <person name="Lage O.M."/>
            <person name="Pohl T."/>
            <person name="Merkel B.J."/>
            <person name="Hornburger P."/>
            <person name="Mueller R.-W."/>
            <person name="Bruemmer F."/>
            <person name="Labrenz M."/>
            <person name="Spormann A.M."/>
            <person name="Op den Camp H."/>
            <person name="Overmann J."/>
            <person name="Amann R."/>
            <person name="Jetten M.S.M."/>
            <person name="Mascher T."/>
            <person name="Medema M.H."/>
            <person name="Devos D.P."/>
            <person name="Kaster A.-K."/>
            <person name="Ovreas L."/>
            <person name="Rohde M."/>
            <person name="Galperin M.Y."/>
            <person name="Jogler C."/>
        </authorList>
    </citation>
    <scope>NUCLEOTIDE SEQUENCE [LARGE SCALE GENOMIC DNA]</scope>
    <source>
        <strain evidence="8 9">Pr1d</strain>
    </source>
</reference>
<dbReference type="PANTHER" id="PTHR11558:SF11">
    <property type="entry name" value="SPERMIDINE SYNTHASE"/>
    <property type="match status" value="1"/>
</dbReference>
<feature type="transmembrane region" description="Helical" evidence="5">
    <location>
        <begin position="295"/>
        <end position="314"/>
    </location>
</feature>
<sequence>MPSPPLSLRFTSITFLFVGSGCAALIYEVIWFHLLRLVIGGSAISMGIVLSTFMGGMCLGSLLAPHLIATRWHPLKVYAALELAIGLVGATLPWWMPALQNWYIAQSDATGQDLFIRAIVAGGCLVPGTILMGATLPAVARSVASTPTGLADLGFFYGANTLGAVLGCFIAGFLLLPQTDVTYASYVAAGINVLVALQAFSLAQRMAYNPDQLQEKGADQRSAVENVPLLIAIVMALSGFTALAAEVVWTRLLSLLFGATTYTFAIILMVFLSGIGIGSAFASKFAARASRPLRLLALGQLLLMLTLVLANLAITRINPFWLPRAGGPFHVYGVFLHDTIRAAIAVFPSAIIWGATFSIGLVAASRGQPDAGRLVGQAYAANTLGAILGSLMTTMLLVPSLGSQLTQQLMIFVAAVTALIALWAERGRMTSNVSTVNPNRSNPIETFDPELLTFPRSFWIVGLLAFATISMLIPPPHGLLGNSIMPPMWNRFRHLYEVESLNTAVVVLEEKATDSRSLCVSGKVEASNNVDDLRCQRLLGHLPALFHPNPEKTLTVGLGAGTTTGSFVLYPQVESIKICEIEPAVIEAAEFFSEENHNVVADPRTEIVIDDARHYMATTQEKFDIISSDSIHPWVRGSAILYSQEYYELCKTRLKPGGIMVQWIPLYQTDWSTVSCELATFLKVFPAATLWSSGADRMFGYDIIAVAQVDEVPIDLQAVQDRIDSNKKLKSALDEVHLGSVVDLFKHYVGCGKDLDTILQDAQINRESNLKLEYMAGLASYIQEPDAILRIILSPLRYPTEMLINDEKFHEEIHAALNLLTPKEGD</sequence>
<feature type="binding site" evidence="5">
    <location>
        <position position="580"/>
    </location>
    <ligand>
        <name>S-methyl-5'-thioadenosine</name>
        <dbReference type="ChEBI" id="CHEBI:17509"/>
    </ligand>
</feature>
<keyword evidence="3 5" id="KW-0745">Spermidine biosynthesis</keyword>
<dbReference type="InterPro" id="IPR030374">
    <property type="entry name" value="PABS"/>
</dbReference>
<dbReference type="KEGG" id="bgok:Pr1d_01810"/>
<comment type="catalytic activity">
    <reaction evidence="5">
        <text>S-adenosyl 3-(methylsulfanyl)propylamine + putrescine = S-methyl-5'-thioadenosine + spermidine + H(+)</text>
        <dbReference type="Rhea" id="RHEA:12721"/>
        <dbReference type="ChEBI" id="CHEBI:15378"/>
        <dbReference type="ChEBI" id="CHEBI:17509"/>
        <dbReference type="ChEBI" id="CHEBI:57443"/>
        <dbReference type="ChEBI" id="CHEBI:57834"/>
        <dbReference type="ChEBI" id="CHEBI:326268"/>
        <dbReference type="EC" id="2.5.1.16"/>
    </reaction>
</comment>
<comment type="subcellular location">
    <subcellularLocation>
        <location evidence="5">Cell membrane</location>
        <topology evidence="5">Multi-pass membrane protein</topology>
    </subcellularLocation>
</comment>
<gene>
    <name evidence="5 8" type="primary">speE</name>
    <name evidence="8" type="ORF">Pr1d_01810</name>
</gene>
<organism evidence="8 9">
    <name type="scientific">Bythopirellula goksoeyrii</name>
    <dbReference type="NCBI Taxonomy" id="1400387"/>
    <lineage>
        <taxon>Bacteria</taxon>
        <taxon>Pseudomonadati</taxon>
        <taxon>Planctomycetota</taxon>
        <taxon>Planctomycetia</taxon>
        <taxon>Pirellulales</taxon>
        <taxon>Lacipirellulaceae</taxon>
        <taxon>Bythopirellula</taxon>
    </lineage>
</organism>
<evidence type="ECO:0000256" key="5">
    <source>
        <dbReference type="HAMAP-Rule" id="MF_00198"/>
    </source>
</evidence>
<dbReference type="InterPro" id="IPR036259">
    <property type="entry name" value="MFS_trans_sf"/>
</dbReference>